<evidence type="ECO:0000259" key="2">
    <source>
        <dbReference type="PROSITE" id="PS50053"/>
    </source>
</evidence>
<dbReference type="InterPro" id="IPR032752">
    <property type="entry name" value="DC-UbP/UBTD2_N"/>
</dbReference>
<dbReference type="InterPro" id="IPR029071">
    <property type="entry name" value="Ubiquitin-like_domsf"/>
</dbReference>
<evidence type="ECO:0000313" key="4">
    <source>
        <dbReference type="Proteomes" id="UP000799640"/>
    </source>
</evidence>
<reference evidence="3" key="1">
    <citation type="journal article" date="2020" name="Stud. Mycol.">
        <title>101 Dothideomycetes genomes: a test case for predicting lifestyles and emergence of pathogens.</title>
        <authorList>
            <person name="Haridas S."/>
            <person name="Albert R."/>
            <person name="Binder M."/>
            <person name="Bloem J."/>
            <person name="Labutti K."/>
            <person name="Salamov A."/>
            <person name="Andreopoulos B."/>
            <person name="Baker S."/>
            <person name="Barry K."/>
            <person name="Bills G."/>
            <person name="Bluhm B."/>
            <person name="Cannon C."/>
            <person name="Castanera R."/>
            <person name="Culley D."/>
            <person name="Daum C."/>
            <person name="Ezra D."/>
            <person name="Gonzalez J."/>
            <person name="Henrissat B."/>
            <person name="Kuo A."/>
            <person name="Liang C."/>
            <person name="Lipzen A."/>
            <person name="Lutzoni F."/>
            <person name="Magnuson J."/>
            <person name="Mondo S."/>
            <person name="Nolan M."/>
            <person name="Ohm R."/>
            <person name="Pangilinan J."/>
            <person name="Park H.-J."/>
            <person name="Ramirez L."/>
            <person name="Alfaro M."/>
            <person name="Sun H."/>
            <person name="Tritt A."/>
            <person name="Yoshinaga Y."/>
            <person name="Zwiers L.-H."/>
            <person name="Turgeon B."/>
            <person name="Goodwin S."/>
            <person name="Spatafora J."/>
            <person name="Crous P."/>
            <person name="Grigoriev I."/>
        </authorList>
    </citation>
    <scope>NUCLEOTIDE SEQUENCE</scope>
    <source>
        <strain evidence="3">CBS 262.69</strain>
    </source>
</reference>
<feature type="compositionally biased region" description="Low complexity" evidence="1">
    <location>
        <begin position="46"/>
        <end position="58"/>
    </location>
</feature>
<name>A0A6G1HZ80_9PEZI</name>
<gene>
    <name evidence="3" type="ORF">EJ06DRAFT_383807</name>
</gene>
<protein>
    <recommendedName>
        <fullName evidence="2">Ubiquitin-like domain-containing protein</fullName>
    </recommendedName>
</protein>
<dbReference type="CDD" id="cd17039">
    <property type="entry name" value="Ubl_ubiquitin_like"/>
    <property type="match status" value="1"/>
</dbReference>
<dbReference type="SUPFAM" id="SSF54236">
    <property type="entry name" value="Ubiquitin-like"/>
    <property type="match status" value="1"/>
</dbReference>
<feature type="region of interest" description="Disordered" evidence="1">
    <location>
        <begin position="27"/>
        <end position="65"/>
    </location>
</feature>
<evidence type="ECO:0000313" key="3">
    <source>
        <dbReference type="EMBL" id="KAF2401244.1"/>
    </source>
</evidence>
<dbReference type="Gene3D" id="3.10.20.90">
    <property type="entry name" value="Phosphatidylinositol 3-kinase Catalytic Subunit, Chain A, domain 1"/>
    <property type="match status" value="1"/>
</dbReference>
<accession>A0A6G1HZ80</accession>
<dbReference type="PANTHER" id="PTHR13609">
    <property type="entry name" value="UBIQUITIN DOMAIN CONTAINING 1 PROTEIN-RELATED"/>
    <property type="match status" value="1"/>
</dbReference>
<feature type="compositionally biased region" description="Polar residues" evidence="1">
    <location>
        <begin position="27"/>
        <end position="45"/>
    </location>
</feature>
<organism evidence="3 4">
    <name type="scientific">Trichodelitschia bisporula</name>
    <dbReference type="NCBI Taxonomy" id="703511"/>
    <lineage>
        <taxon>Eukaryota</taxon>
        <taxon>Fungi</taxon>
        <taxon>Dikarya</taxon>
        <taxon>Ascomycota</taxon>
        <taxon>Pezizomycotina</taxon>
        <taxon>Dothideomycetes</taxon>
        <taxon>Dothideomycetes incertae sedis</taxon>
        <taxon>Phaeotrichales</taxon>
        <taxon>Phaeotrichaceae</taxon>
        <taxon>Trichodelitschia</taxon>
    </lineage>
</organism>
<dbReference type="InterPro" id="IPR039869">
    <property type="entry name" value="UBTD1/2"/>
</dbReference>
<evidence type="ECO:0000256" key="1">
    <source>
        <dbReference type="SAM" id="MobiDB-lite"/>
    </source>
</evidence>
<dbReference type="AlphaFoldDB" id="A0A6G1HZ80"/>
<dbReference type="Gene3D" id="1.20.225.20">
    <property type="entry name" value="Ub domain-containing protein, DC-UbP/UBTD2, N-terminal domain"/>
    <property type="match status" value="1"/>
</dbReference>
<dbReference type="OrthoDB" id="1640476at2759"/>
<proteinExistence type="predicted"/>
<dbReference type="Proteomes" id="UP000799640">
    <property type="component" value="Unassembled WGS sequence"/>
</dbReference>
<sequence>MGCMQSSQRHASTSAPVTEQVLDTAGANTSTSRLAAPTSSISRPNTGTSTSAATSGSAPHRGRAANDANAPFALKLAPERARIPLPPPRTPSDAATRRTISRKTLMREREAFFDTRVSGRPEVWAAVRMACELLEAGDAEEAKAVLLAAGCHCPTGEMWGTERYRGQRPPRHTMGGVFDKWGERYVVPSWCVGVPVLVVDGPDVEEESDDDDGEKAVELLADAGKGKARVADAPLVRVVARMSHTARDVAVQVRGDIRVKDLIEKLKEGADLRQNSRMKLVYMGRILHEGLQLSAQGWQEGNVVNALVLDAA</sequence>
<dbReference type="InterPro" id="IPR038169">
    <property type="entry name" value="DC-UbP/UBTD2_N_sf"/>
</dbReference>
<keyword evidence="4" id="KW-1185">Reference proteome</keyword>
<dbReference type="PROSITE" id="PS50053">
    <property type="entry name" value="UBIQUITIN_2"/>
    <property type="match status" value="1"/>
</dbReference>
<dbReference type="Pfam" id="PF16455">
    <property type="entry name" value="UBD"/>
    <property type="match status" value="1"/>
</dbReference>
<dbReference type="InterPro" id="IPR000626">
    <property type="entry name" value="Ubiquitin-like_dom"/>
</dbReference>
<feature type="domain" description="Ubiquitin-like" evidence="2">
    <location>
        <begin position="236"/>
        <end position="308"/>
    </location>
</feature>
<dbReference type="EMBL" id="ML996693">
    <property type="protein sequence ID" value="KAF2401244.1"/>
    <property type="molecule type" value="Genomic_DNA"/>
</dbReference>